<dbReference type="PANTHER" id="PTHR38454">
    <property type="entry name" value="INTEGRAL MEMBRANE PROTEIN-RELATED"/>
    <property type="match status" value="1"/>
</dbReference>
<feature type="transmembrane region" description="Helical" evidence="1">
    <location>
        <begin position="454"/>
        <end position="472"/>
    </location>
</feature>
<keyword evidence="1" id="KW-0472">Membrane</keyword>
<evidence type="ECO:0000256" key="1">
    <source>
        <dbReference type="SAM" id="Phobius"/>
    </source>
</evidence>
<evidence type="ECO:0000313" key="2">
    <source>
        <dbReference type="EMBL" id="KKU00238.1"/>
    </source>
</evidence>
<dbReference type="Proteomes" id="UP000034078">
    <property type="component" value="Unassembled WGS sequence"/>
</dbReference>
<organism evidence="2 3">
    <name type="scientific">Candidatus Collierbacteria bacterium GW2011_GWB2_45_17</name>
    <dbReference type="NCBI Taxonomy" id="1618388"/>
    <lineage>
        <taxon>Bacteria</taxon>
        <taxon>Candidatus Collieribacteriota</taxon>
    </lineage>
</organism>
<dbReference type="InterPro" id="IPR018580">
    <property type="entry name" value="Uncharacterised_YfhO"/>
</dbReference>
<reference evidence="2 3" key="1">
    <citation type="journal article" date="2015" name="Nature">
        <title>rRNA introns, odd ribosomes, and small enigmatic genomes across a large radiation of phyla.</title>
        <authorList>
            <person name="Brown C.T."/>
            <person name="Hug L.A."/>
            <person name="Thomas B.C."/>
            <person name="Sharon I."/>
            <person name="Castelle C.J."/>
            <person name="Singh A."/>
            <person name="Wilkins M.J."/>
            <person name="Williams K.H."/>
            <person name="Banfield J.F."/>
        </authorList>
    </citation>
    <scope>NUCLEOTIDE SEQUENCE [LARGE SCALE GENOMIC DNA]</scope>
</reference>
<feature type="transmembrane region" description="Helical" evidence="1">
    <location>
        <begin position="121"/>
        <end position="145"/>
    </location>
</feature>
<feature type="transmembrane region" description="Helical" evidence="1">
    <location>
        <begin position="484"/>
        <end position="501"/>
    </location>
</feature>
<proteinExistence type="predicted"/>
<keyword evidence="1" id="KW-0812">Transmembrane</keyword>
<feature type="transmembrane region" description="Helical" evidence="1">
    <location>
        <begin position="5"/>
        <end position="22"/>
    </location>
</feature>
<dbReference type="AlphaFoldDB" id="A0A837IIG5"/>
<feature type="transmembrane region" description="Helical" evidence="1">
    <location>
        <begin position="734"/>
        <end position="751"/>
    </location>
</feature>
<evidence type="ECO:0000313" key="3">
    <source>
        <dbReference type="Proteomes" id="UP000034078"/>
    </source>
</evidence>
<dbReference type="Pfam" id="PF09586">
    <property type="entry name" value="YfhO"/>
    <property type="match status" value="1"/>
</dbReference>
<feature type="transmembrane region" description="Helical" evidence="1">
    <location>
        <begin position="376"/>
        <end position="395"/>
    </location>
</feature>
<accession>A0A837IIG5</accession>
<protein>
    <recommendedName>
        <fullName evidence="4">YfhO family protein</fullName>
    </recommendedName>
</protein>
<comment type="caution">
    <text evidence="2">The sequence shown here is derived from an EMBL/GenBank/DDBJ whole genome shotgun (WGS) entry which is preliminary data.</text>
</comment>
<dbReference type="EMBL" id="LCKO01000006">
    <property type="protein sequence ID" value="KKU00238.1"/>
    <property type="molecule type" value="Genomic_DNA"/>
</dbReference>
<feature type="transmembrane region" description="Helical" evidence="1">
    <location>
        <begin position="269"/>
        <end position="292"/>
    </location>
</feature>
<name>A0A837IIG5_9BACT</name>
<gene>
    <name evidence="2" type="ORF">UX01_C0006G0032</name>
</gene>
<sequence length="755" mass="86295">MKRLIVNLVILSIIGVLFFPYFKNKNTPLPIDIPVGMYYPWLNESYGYAVRPPVKNSLISDTISQFWIWRNRGVTDLLKGKINIWNPYSFSGYEMSPWFHTMLFSPLNIFYTFLPQIDAMSFIVISQVFLSLLGGYLLGSFVFASPISGWLLAIGWSMSSFFTGWLTWGTISFALAMLPWVLYFFEKHFTFLCTLSLVFLILSGHPQTIGYCLIIFYLWTSIRMLSRGENRLLSFIKPLCIIIISLLLTAPAIFPSLSIISHSIRSLETLVGVNFGFIPWSKLLATLFSVNVFGNPSTGNYFGGDYNFQEKLVNFGTIPLFFAIYQIVKVFRSRKIDSLGVIGLVLLLLGIFLTTRYPFGFLVYQYHLPFLSSSPAGRSIILAIFGGVILASSGIKDFLSRKVDGKSLLFSNVIFIAFFLLLYSILLGSLYVIAQDGPGMSSYYQAIKANFTTAARNSVYPFGIYIILFGLLATGLRFRKLQTLAVYVVLLLAFFEGFLFFKKVTPFVPKNLYFPETPSITFVKEKYSETPNLFRFERESGELLPPNMWEVFGFYSTSGYDPIAPLQYEKYMKNQDVHGSISRYFENGAALDKLDEFGVKYFMALKRSEVSIPDKDGKIADSINQKIWKPVFTEGTVVILENQNYTPPYFFSETNPKNSILLTNKADDFWEFTVNTTTDNRFVLMENYSDHWQANIDDTPVTIQKFKETFKEVSVPKGEHKITFGYNNPDFKKGVYLSLVTLAVFFLYLVFRIKY</sequence>
<dbReference type="PANTHER" id="PTHR38454:SF1">
    <property type="entry name" value="INTEGRAL MEMBRANE PROTEIN"/>
    <property type="match status" value="1"/>
</dbReference>
<feature type="transmembrane region" description="Helical" evidence="1">
    <location>
        <begin position="197"/>
        <end position="220"/>
    </location>
</feature>
<feature type="transmembrane region" description="Helical" evidence="1">
    <location>
        <begin position="340"/>
        <end position="364"/>
    </location>
</feature>
<feature type="transmembrane region" description="Helical" evidence="1">
    <location>
        <begin position="407"/>
        <end position="434"/>
    </location>
</feature>
<keyword evidence="1" id="KW-1133">Transmembrane helix</keyword>
<feature type="transmembrane region" description="Helical" evidence="1">
    <location>
        <begin position="312"/>
        <end position="328"/>
    </location>
</feature>
<feature type="transmembrane region" description="Helical" evidence="1">
    <location>
        <begin position="165"/>
        <end position="185"/>
    </location>
</feature>
<feature type="transmembrane region" description="Helical" evidence="1">
    <location>
        <begin position="232"/>
        <end position="257"/>
    </location>
</feature>
<feature type="transmembrane region" description="Helical" evidence="1">
    <location>
        <begin position="95"/>
        <end position="114"/>
    </location>
</feature>
<evidence type="ECO:0008006" key="4">
    <source>
        <dbReference type="Google" id="ProtNLM"/>
    </source>
</evidence>